<evidence type="ECO:0000313" key="2">
    <source>
        <dbReference type="Proteomes" id="UP000178367"/>
    </source>
</evidence>
<sequence length="366" mass="42610">MENLNKIKSADFVVKPEKIVSRNATQIVAAEMIDDISVFSDEDRVVVEKKLVEDEPLDAKEQKKFDQARSAWWYNKYGFSYTMKEARQETLIRKYESDKKTKEEKISLQQDLFLAFKDGDSEQIAKLKERYEGEFPDQCEGIAALFGLADYLKIQEKLYSQDTIERERRGDMIKGLTEYQFLLAHFISLNGQNKEFLRIFWEVMEKSADACGELKQFNVMRQGVLSQVATFKIFEAIGANPKLSHPREDAFEAIDMWSDDKNAIQIKSNKRITEPMIVEADSVVFPGIETENERRKNYFNSKYFIDTQRFKGKLKQYGLLLGKELKGYLLVVPTAQFDFITGEPSEKIVEFVREHINRKKEAENNN</sequence>
<dbReference type="EMBL" id="MFGB01000016">
    <property type="protein sequence ID" value="OGF26354.1"/>
    <property type="molecule type" value="Genomic_DNA"/>
</dbReference>
<accession>A0A1F5SI59</accession>
<comment type="caution">
    <text evidence="1">The sequence shown here is derived from an EMBL/GenBank/DDBJ whole genome shotgun (WGS) entry which is preliminary data.</text>
</comment>
<dbReference type="AlphaFoldDB" id="A0A1F5SI59"/>
<protein>
    <submittedName>
        <fullName evidence="1">Uncharacterized protein</fullName>
    </submittedName>
</protein>
<proteinExistence type="predicted"/>
<dbReference type="Proteomes" id="UP000178367">
    <property type="component" value="Unassembled WGS sequence"/>
</dbReference>
<dbReference type="STRING" id="1797994.A2227_03685"/>
<evidence type="ECO:0000313" key="1">
    <source>
        <dbReference type="EMBL" id="OGF26354.1"/>
    </source>
</evidence>
<organism evidence="1 2">
    <name type="scientific">Candidatus Falkowbacteria bacterium RIFOXYA2_FULL_47_19</name>
    <dbReference type="NCBI Taxonomy" id="1797994"/>
    <lineage>
        <taxon>Bacteria</taxon>
        <taxon>Candidatus Falkowiibacteriota</taxon>
    </lineage>
</organism>
<reference evidence="1 2" key="1">
    <citation type="journal article" date="2016" name="Nat. Commun.">
        <title>Thousands of microbial genomes shed light on interconnected biogeochemical processes in an aquifer system.</title>
        <authorList>
            <person name="Anantharaman K."/>
            <person name="Brown C.T."/>
            <person name="Hug L.A."/>
            <person name="Sharon I."/>
            <person name="Castelle C.J."/>
            <person name="Probst A.J."/>
            <person name="Thomas B.C."/>
            <person name="Singh A."/>
            <person name="Wilkins M.J."/>
            <person name="Karaoz U."/>
            <person name="Brodie E.L."/>
            <person name="Williams K.H."/>
            <person name="Hubbard S.S."/>
            <person name="Banfield J.F."/>
        </authorList>
    </citation>
    <scope>NUCLEOTIDE SEQUENCE [LARGE SCALE GENOMIC DNA]</scope>
</reference>
<gene>
    <name evidence="1" type="ORF">A2227_03685</name>
</gene>
<name>A0A1F5SI59_9BACT</name>